<dbReference type="Proteomes" id="UP000422108">
    <property type="component" value="Chromosome"/>
</dbReference>
<evidence type="ECO:0000256" key="4">
    <source>
        <dbReference type="ARBA" id="ARBA00023125"/>
    </source>
</evidence>
<dbReference type="AlphaFoldDB" id="A0A5K8AJV5"/>
<dbReference type="PROSITE" id="PS50110">
    <property type="entry name" value="RESPONSE_REGULATORY"/>
    <property type="match status" value="1"/>
</dbReference>
<dbReference type="GO" id="GO:0032993">
    <property type="term" value="C:protein-DNA complex"/>
    <property type="evidence" value="ECO:0007669"/>
    <property type="project" value="TreeGrafter"/>
</dbReference>
<evidence type="ECO:0000256" key="1">
    <source>
        <dbReference type="ARBA" id="ARBA00022553"/>
    </source>
</evidence>
<evidence type="ECO:0000256" key="2">
    <source>
        <dbReference type="ARBA" id="ARBA00023012"/>
    </source>
</evidence>
<evidence type="ECO:0000256" key="5">
    <source>
        <dbReference type="ARBA" id="ARBA00023163"/>
    </source>
</evidence>
<dbReference type="InterPro" id="IPR001789">
    <property type="entry name" value="Sig_transdc_resp-reg_receiver"/>
</dbReference>
<dbReference type="GO" id="GO:0000156">
    <property type="term" value="F:phosphorelay response regulator activity"/>
    <property type="evidence" value="ECO:0007669"/>
    <property type="project" value="TreeGrafter"/>
</dbReference>
<dbReference type="PANTHER" id="PTHR48111:SF1">
    <property type="entry name" value="TWO-COMPONENT RESPONSE REGULATOR ORR33"/>
    <property type="match status" value="1"/>
</dbReference>
<dbReference type="GO" id="GO:0005829">
    <property type="term" value="C:cytosol"/>
    <property type="evidence" value="ECO:0007669"/>
    <property type="project" value="TreeGrafter"/>
</dbReference>
<dbReference type="Pfam" id="PF00072">
    <property type="entry name" value="Response_reg"/>
    <property type="match status" value="1"/>
</dbReference>
<evidence type="ECO:0000256" key="6">
    <source>
        <dbReference type="PROSITE-ProRule" id="PRU00169"/>
    </source>
</evidence>
<keyword evidence="9" id="KW-1185">Reference proteome</keyword>
<dbReference type="GO" id="GO:0000976">
    <property type="term" value="F:transcription cis-regulatory region binding"/>
    <property type="evidence" value="ECO:0007669"/>
    <property type="project" value="TreeGrafter"/>
</dbReference>
<dbReference type="SUPFAM" id="SSF52172">
    <property type="entry name" value="CheY-like"/>
    <property type="match status" value="1"/>
</dbReference>
<name>A0A5K8AJV5_9BACT</name>
<keyword evidence="1 6" id="KW-0597">Phosphoprotein</keyword>
<organism evidence="8 9">
    <name type="scientific">Desulfosarcina ovata subsp. ovata</name>
    <dbReference type="NCBI Taxonomy" id="2752305"/>
    <lineage>
        <taxon>Bacteria</taxon>
        <taxon>Pseudomonadati</taxon>
        <taxon>Thermodesulfobacteriota</taxon>
        <taxon>Desulfobacteria</taxon>
        <taxon>Desulfobacterales</taxon>
        <taxon>Desulfosarcinaceae</taxon>
        <taxon>Desulfosarcina</taxon>
    </lineage>
</organism>
<dbReference type="InterPro" id="IPR011006">
    <property type="entry name" value="CheY-like_superfamily"/>
</dbReference>
<dbReference type="Gene3D" id="3.40.50.2300">
    <property type="match status" value="1"/>
</dbReference>
<dbReference type="EMBL" id="AP021879">
    <property type="protein sequence ID" value="BBO92796.1"/>
    <property type="molecule type" value="Genomic_DNA"/>
</dbReference>
<protein>
    <recommendedName>
        <fullName evidence="7">Response regulatory domain-containing protein</fullName>
    </recommendedName>
</protein>
<evidence type="ECO:0000256" key="3">
    <source>
        <dbReference type="ARBA" id="ARBA00023015"/>
    </source>
</evidence>
<evidence type="ECO:0000313" key="8">
    <source>
        <dbReference type="EMBL" id="BBO92796.1"/>
    </source>
</evidence>
<accession>A0A5K8AJV5</accession>
<dbReference type="GO" id="GO:0006355">
    <property type="term" value="P:regulation of DNA-templated transcription"/>
    <property type="evidence" value="ECO:0007669"/>
    <property type="project" value="TreeGrafter"/>
</dbReference>
<evidence type="ECO:0000259" key="7">
    <source>
        <dbReference type="PROSITE" id="PS50110"/>
    </source>
</evidence>
<dbReference type="PANTHER" id="PTHR48111">
    <property type="entry name" value="REGULATOR OF RPOS"/>
    <property type="match status" value="1"/>
</dbReference>
<proteinExistence type="predicted"/>
<feature type="modified residue" description="4-aspartylphosphate" evidence="6">
    <location>
        <position position="15"/>
    </location>
</feature>
<reference evidence="8 9" key="1">
    <citation type="submission" date="2019-11" db="EMBL/GenBank/DDBJ databases">
        <title>Comparative genomics of hydrocarbon-degrading Desulfosarcina strains.</title>
        <authorList>
            <person name="Watanabe M."/>
            <person name="Kojima H."/>
            <person name="Fukui M."/>
        </authorList>
    </citation>
    <scope>NUCLEOTIDE SEQUENCE [LARGE SCALE GENOMIC DNA]</scope>
    <source>
        <strain evidence="9">oXyS1</strain>
    </source>
</reference>
<sequence length="91" mass="10258">MALLEMIHFDLVITDLVMDRIDGIGGLKAAKEKNRETMVLILTGYGDMGSAIGALRLDADDYMLKPCEPDEMRIRVSRCFDRLEAARKLKL</sequence>
<dbReference type="InterPro" id="IPR039420">
    <property type="entry name" value="WalR-like"/>
</dbReference>
<feature type="domain" description="Response regulatory" evidence="7">
    <location>
        <begin position="1"/>
        <end position="80"/>
    </location>
</feature>
<evidence type="ECO:0000313" key="9">
    <source>
        <dbReference type="Proteomes" id="UP000422108"/>
    </source>
</evidence>
<keyword evidence="5" id="KW-0804">Transcription</keyword>
<keyword evidence="2" id="KW-0902">Two-component regulatory system</keyword>
<gene>
    <name evidence="8" type="ORF">DSCOOX_59760</name>
</gene>
<keyword evidence="3" id="KW-0805">Transcription regulation</keyword>
<keyword evidence="4" id="KW-0238">DNA-binding</keyword>